<organism evidence="2 3">
    <name type="scientific">Mugilogobius chulae</name>
    <name type="common">yellowstripe goby</name>
    <dbReference type="NCBI Taxonomy" id="88201"/>
    <lineage>
        <taxon>Eukaryota</taxon>
        <taxon>Metazoa</taxon>
        <taxon>Chordata</taxon>
        <taxon>Craniata</taxon>
        <taxon>Vertebrata</taxon>
        <taxon>Euteleostomi</taxon>
        <taxon>Actinopterygii</taxon>
        <taxon>Neopterygii</taxon>
        <taxon>Teleostei</taxon>
        <taxon>Neoteleostei</taxon>
        <taxon>Acanthomorphata</taxon>
        <taxon>Gobiaria</taxon>
        <taxon>Gobiiformes</taxon>
        <taxon>Gobioidei</taxon>
        <taxon>Gobiidae</taxon>
        <taxon>Gobionellinae</taxon>
        <taxon>Mugilogobius</taxon>
    </lineage>
</organism>
<sequence>MESTNTRLEALSKDLQEVKTSLQFTQKDVDDLKAESAKTTERTNALQADVYKVCDSMLTITDKMEYLEGQTRRNNFVFEGVAESPGETWSDTEQKIQRVLAENLQLQQTVEVERAHRTGKSSGGGDRARPIVVKLLRYKDRQSILQRAKLLKGSKIFINEDFTDAVRRKRRDLMPELRAARERGDIAYLRFDKLIVHPRNSSTPK</sequence>
<evidence type="ECO:0000256" key="1">
    <source>
        <dbReference type="SAM" id="Coils"/>
    </source>
</evidence>
<proteinExistence type="predicted"/>
<feature type="coiled-coil region" evidence="1">
    <location>
        <begin position="1"/>
        <end position="49"/>
    </location>
</feature>
<protein>
    <recommendedName>
        <fullName evidence="4">L1 transposable element RRM domain-containing protein</fullName>
    </recommendedName>
</protein>
<keyword evidence="1" id="KW-0175">Coiled coil</keyword>
<dbReference type="Proteomes" id="UP001460270">
    <property type="component" value="Unassembled WGS sequence"/>
</dbReference>
<keyword evidence="3" id="KW-1185">Reference proteome</keyword>
<evidence type="ECO:0000313" key="3">
    <source>
        <dbReference type="Proteomes" id="UP001460270"/>
    </source>
</evidence>
<evidence type="ECO:0008006" key="4">
    <source>
        <dbReference type="Google" id="ProtNLM"/>
    </source>
</evidence>
<evidence type="ECO:0000313" key="2">
    <source>
        <dbReference type="EMBL" id="KAK7884087.1"/>
    </source>
</evidence>
<dbReference type="Gene3D" id="3.30.70.1820">
    <property type="entry name" value="L1 transposable element, RRM domain"/>
    <property type="match status" value="1"/>
</dbReference>
<dbReference type="AlphaFoldDB" id="A0AAW0MY64"/>
<accession>A0AAW0MY64</accession>
<comment type="caution">
    <text evidence="2">The sequence shown here is derived from an EMBL/GenBank/DDBJ whole genome shotgun (WGS) entry which is preliminary data.</text>
</comment>
<gene>
    <name evidence="2" type="ORF">WMY93_027210</name>
</gene>
<name>A0AAW0MY64_9GOBI</name>
<reference evidence="3" key="1">
    <citation type="submission" date="2024-04" db="EMBL/GenBank/DDBJ databases">
        <title>Salinicola lusitanus LLJ914,a marine bacterium isolated from the Okinawa Trough.</title>
        <authorList>
            <person name="Li J."/>
        </authorList>
    </citation>
    <scope>NUCLEOTIDE SEQUENCE [LARGE SCALE GENOMIC DNA]</scope>
</reference>
<dbReference type="PANTHER" id="PTHR11505">
    <property type="entry name" value="L1 TRANSPOSABLE ELEMENT-RELATED"/>
    <property type="match status" value="1"/>
</dbReference>
<dbReference type="EMBL" id="JBBPFD010000020">
    <property type="protein sequence ID" value="KAK7884087.1"/>
    <property type="molecule type" value="Genomic_DNA"/>
</dbReference>
<dbReference type="InterPro" id="IPR004244">
    <property type="entry name" value="Transposase_22"/>
</dbReference>